<dbReference type="InterPro" id="IPR032508">
    <property type="entry name" value="FecR_C"/>
</dbReference>
<keyword evidence="1" id="KW-0812">Transmembrane</keyword>
<gene>
    <name evidence="4" type="ORF">SAMN05216297_107120</name>
</gene>
<dbReference type="FunFam" id="2.60.120.1440:FF:000001">
    <property type="entry name" value="Putative anti-sigma factor"/>
    <property type="match status" value="1"/>
</dbReference>
<evidence type="ECO:0000259" key="2">
    <source>
        <dbReference type="Pfam" id="PF04773"/>
    </source>
</evidence>
<dbReference type="Gene3D" id="2.60.120.1440">
    <property type="match status" value="1"/>
</dbReference>
<accession>A0A1I1RR86</accession>
<feature type="domain" description="FecR protein" evidence="2">
    <location>
        <begin position="172"/>
        <end position="262"/>
    </location>
</feature>
<organism evidence="4 5">
    <name type="scientific">Flavobacterium phragmitis</name>
    <dbReference type="NCBI Taxonomy" id="739143"/>
    <lineage>
        <taxon>Bacteria</taxon>
        <taxon>Pseudomonadati</taxon>
        <taxon>Bacteroidota</taxon>
        <taxon>Flavobacteriia</taxon>
        <taxon>Flavobacteriales</taxon>
        <taxon>Flavobacteriaceae</taxon>
        <taxon>Flavobacterium</taxon>
    </lineage>
</organism>
<dbReference type="GO" id="GO:0016989">
    <property type="term" value="F:sigma factor antagonist activity"/>
    <property type="evidence" value="ECO:0007669"/>
    <property type="project" value="TreeGrafter"/>
</dbReference>
<dbReference type="AlphaFoldDB" id="A0A1I1RR86"/>
<dbReference type="OrthoDB" id="651134at2"/>
<dbReference type="EMBL" id="FOMH01000007">
    <property type="protein sequence ID" value="SFD36834.1"/>
    <property type="molecule type" value="Genomic_DNA"/>
</dbReference>
<dbReference type="InterPro" id="IPR006860">
    <property type="entry name" value="FecR"/>
</dbReference>
<dbReference type="RefSeq" id="WP_091494482.1">
    <property type="nucleotide sequence ID" value="NZ_FOMH01000007.1"/>
</dbReference>
<dbReference type="PANTHER" id="PTHR30273">
    <property type="entry name" value="PERIPLASMIC SIGNAL SENSOR AND SIGMA FACTOR ACTIVATOR FECR-RELATED"/>
    <property type="match status" value="1"/>
</dbReference>
<dbReference type="Pfam" id="PF04773">
    <property type="entry name" value="FecR"/>
    <property type="match status" value="1"/>
</dbReference>
<protein>
    <submittedName>
        <fullName evidence="4">FecR family protein</fullName>
    </submittedName>
</protein>
<dbReference type="Proteomes" id="UP000199672">
    <property type="component" value="Unassembled WGS sequence"/>
</dbReference>
<evidence type="ECO:0000313" key="4">
    <source>
        <dbReference type="EMBL" id="SFD36834.1"/>
    </source>
</evidence>
<dbReference type="Pfam" id="PF16344">
    <property type="entry name" value="FecR_C"/>
    <property type="match status" value="1"/>
</dbReference>
<feature type="domain" description="Protein FecR C-terminal" evidence="3">
    <location>
        <begin position="307"/>
        <end position="372"/>
    </location>
</feature>
<dbReference type="PANTHER" id="PTHR30273:SF2">
    <property type="entry name" value="PROTEIN FECR"/>
    <property type="match status" value="1"/>
</dbReference>
<dbReference type="Gene3D" id="3.55.50.30">
    <property type="match status" value="1"/>
</dbReference>
<evidence type="ECO:0000259" key="3">
    <source>
        <dbReference type="Pfam" id="PF16344"/>
    </source>
</evidence>
<dbReference type="InterPro" id="IPR012373">
    <property type="entry name" value="Ferrdict_sens_TM"/>
</dbReference>
<proteinExistence type="predicted"/>
<keyword evidence="1" id="KW-0472">Membrane</keyword>
<sequence>MTPNSKLINVLREIKSKGNVDATTIASLSPEEQDLIQNLQSNGLLEEALSYAESIDTDKNWGELEEKLNTDKKSVVMNWRNIFQYAAIFVCLLGLVFLFQYKTGKQSKEEIPSDAIQLVLENGDIQVLNPNGEQQIIKKNGEVVASQKENEINYRSDKAINKLVYNEIKIPYGKTFRIKLSDGTSVSMNAGSSLKYPVQFIKGHNREVVLEGEAFFDVAKDKAHPFIVKTRGVDVMVLGTKFNVSSYKEDTDINTVLVEGSVSLSDKNNKKAILEPGEKGSWNNEETEIAVEKVDTRFYTEWINGEIVFRKTAFRDIVIKLERTYNVKIENNREDILDKKFNASFNKNIESIDKVLETMSKIMGFTYKKERELIKIN</sequence>
<reference evidence="5" key="1">
    <citation type="submission" date="2016-10" db="EMBL/GenBank/DDBJ databases">
        <authorList>
            <person name="Varghese N."/>
            <person name="Submissions S."/>
        </authorList>
    </citation>
    <scope>NUCLEOTIDE SEQUENCE [LARGE SCALE GENOMIC DNA]</scope>
    <source>
        <strain evidence="5">CGMCC 1.10370</strain>
    </source>
</reference>
<keyword evidence="5" id="KW-1185">Reference proteome</keyword>
<keyword evidence="1" id="KW-1133">Transmembrane helix</keyword>
<feature type="transmembrane region" description="Helical" evidence="1">
    <location>
        <begin position="82"/>
        <end position="101"/>
    </location>
</feature>
<name>A0A1I1RR86_9FLAO</name>
<evidence type="ECO:0000256" key="1">
    <source>
        <dbReference type="SAM" id="Phobius"/>
    </source>
</evidence>
<dbReference type="STRING" id="739143.SAMN05216297_107120"/>
<evidence type="ECO:0000313" key="5">
    <source>
        <dbReference type="Proteomes" id="UP000199672"/>
    </source>
</evidence>